<sequence length="437" mass="52023">MNLKINKEFYRDFFIKANFSSFEVNEYKFELESTFENSIDEKQEFLNKFKKFHELKEDFSNFKYEITEENCYDDMYFEISWANGNCEKCGHHNFFIDLSRRSFDFKTWKVVPECRECRHSEDEDCSCRSCEAGNKNNSTVFGLVFTKDNFAQTYQAIETLYEHYTDVQRYFQENGHSHDLDDVISTTADIAKLDRLVSFKKIDSQLSEEWIDLFLWKALELKKMSFKDFFHNLTDAYTFKPQANEIYKKNVRENGVDWVPDTFLRFAIINTELIEAVEKNLIKGVEISNLESEFLDSDFIHFAESYANIHDFSLELKSSTIENILKLKRHLNDLQTFKAIEKTISGAVIWAKKQNLYKSHLRNVAISYLNDAFNKYDPNGTFNWETKEIDEWELEDKYNIINSKRKYLKDSEQLISQRSEKSPLAWNIYSKFNSLTR</sequence>
<gene>
    <name evidence="1" type="ORF">C0V70_05865</name>
</gene>
<dbReference type="Proteomes" id="UP000235584">
    <property type="component" value="Chromosome"/>
</dbReference>
<protein>
    <submittedName>
        <fullName evidence="1">Uncharacterized protein</fullName>
    </submittedName>
</protein>
<proteinExistence type="predicted"/>
<evidence type="ECO:0000313" key="1">
    <source>
        <dbReference type="EMBL" id="AUN97648.1"/>
    </source>
</evidence>
<dbReference type="EMBL" id="CP025704">
    <property type="protein sequence ID" value="AUN97648.1"/>
    <property type="molecule type" value="Genomic_DNA"/>
</dbReference>
<keyword evidence="2" id="KW-1185">Reference proteome</keyword>
<dbReference type="RefSeq" id="WP_102242943.1">
    <property type="nucleotide sequence ID" value="NZ_CP025704.1"/>
</dbReference>
<evidence type="ECO:0000313" key="2">
    <source>
        <dbReference type="Proteomes" id="UP000235584"/>
    </source>
</evidence>
<accession>A0A2K9NQ60</accession>
<reference evidence="1 2" key="1">
    <citation type="submission" date="2018-01" db="EMBL/GenBank/DDBJ databases">
        <title>Complete genome sequence of Bacteriovorax stolpii DSM12778.</title>
        <authorList>
            <person name="Tang B."/>
            <person name="Chang J."/>
        </authorList>
    </citation>
    <scope>NUCLEOTIDE SEQUENCE [LARGE SCALE GENOMIC DNA]</scope>
    <source>
        <strain evidence="1 2">DSM 12778</strain>
    </source>
</reference>
<dbReference type="AlphaFoldDB" id="A0A2K9NQ60"/>
<organism evidence="1 2">
    <name type="scientific">Bacteriovorax stolpii</name>
    <name type="common">Bdellovibrio stolpii</name>
    <dbReference type="NCBI Taxonomy" id="960"/>
    <lineage>
        <taxon>Bacteria</taxon>
        <taxon>Pseudomonadati</taxon>
        <taxon>Bdellovibrionota</taxon>
        <taxon>Bacteriovoracia</taxon>
        <taxon>Bacteriovoracales</taxon>
        <taxon>Bacteriovoracaceae</taxon>
        <taxon>Bacteriovorax</taxon>
    </lineage>
</organism>
<dbReference type="KEGG" id="bsto:C0V70_05865"/>
<name>A0A2K9NQ60_BACTC</name>